<keyword evidence="2" id="KW-1185">Reference proteome</keyword>
<evidence type="ECO:0000313" key="2">
    <source>
        <dbReference type="Proteomes" id="UP001358324"/>
    </source>
</evidence>
<gene>
    <name evidence="1" type="ORF">V3391_06670</name>
</gene>
<organism evidence="1 2">
    <name type="scientific">Luteimonas flava</name>
    <dbReference type="NCBI Taxonomy" id="3115822"/>
    <lineage>
        <taxon>Bacteria</taxon>
        <taxon>Pseudomonadati</taxon>
        <taxon>Pseudomonadota</taxon>
        <taxon>Gammaproteobacteria</taxon>
        <taxon>Lysobacterales</taxon>
        <taxon>Lysobacteraceae</taxon>
        <taxon>Luteimonas</taxon>
    </lineage>
</organism>
<protein>
    <submittedName>
        <fullName evidence="1">Uncharacterized protein</fullName>
    </submittedName>
</protein>
<name>A0ABU7WEH1_9GAMM</name>
<reference evidence="1 2" key="1">
    <citation type="submission" date="2024-01" db="EMBL/GenBank/DDBJ databases">
        <title>Novel species of the genus Luteimonas isolated from rivers.</title>
        <authorList>
            <person name="Lu H."/>
        </authorList>
    </citation>
    <scope>NUCLEOTIDE SEQUENCE [LARGE SCALE GENOMIC DNA]</scope>
    <source>
        <strain evidence="1 2">SMYT11W</strain>
    </source>
</reference>
<comment type="caution">
    <text evidence="1">The sequence shown here is derived from an EMBL/GenBank/DDBJ whole genome shotgun (WGS) entry which is preliminary data.</text>
</comment>
<accession>A0ABU7WEH1</accession>
<sequence>MNEKTPISAPTPVRRFDRDRQRSILERASAEYPDMVEFPETGSGTATTCPVIGELTYLREHGLIELQMPQYLDTTYSEAHVRITARGLDFLADDGGLGAILGTVTVKLHSETIRDLLIARVEDSDEPDTVKARLIDQLKATPAQALGQLTERALDAGLRNLPHLGQLLQGWMG</sequence>
<evidence type="ECO:0000313" key="1">
    <source>
        <dbReference type="EMBL" id="MEF3081895.1"/>
    </source>
</evidence>
<proteinExistence type="predicted"/>
<dbReference type="EMBL" id="JAZHBM010000001">
    <property type="protein sequence ID" value="MEF3081895.1"/>
    <property type="molecule type" value="Genomic_DNA"/>
</dbReference>
<dbReference type="Proteomes" id="UP001358324">
    <property type="component" value="Unassembled WGS sequence"/>
</dbReference>